<dbReference type="CDD" id="cd04301">
    <property type="entry name" value="NAT_SF"/>
    <property type="match status" value="1"/>
</dbReference>
<evidence type="ECO:0000256" key="4">
    <source>
        <dbReference type="SAM" id="MobiDB-lite"/>
    </source>
</evidence>
<keyword evidence="2" id="KW-0378">Hydrolase</keyword>
<name>A0ABU3B2T8_9ACTN</name>
<sequence length="248" mass="26860">MTHSTDVPGPMTRLVPRPATADDAAEITRLRSQLILSEPLDEEWLVICRDQLAHRLQPGGDARACVVDAPDGGLAACALALIHPVLPAPKYPKGLAARIHIVATEPAHRRRGLARATVSALLETLEREGVTLYELHASKEAAPLYEELGFARDPALMRMTKLSHVRDGGAMTEGWLSPEEYAAALPKAVLSASVFFTDEHDRPVQLHSVYSPGHPWQWPGGTAEAGERPWQTAVRETAEETGLVVSGP</sequence>
<evidence type="ECO:0000313" key="7">
    <source>
        <dbReference type="EMBL" id="MDT0616385.1"/>
    </source>
</evidence>
<dbReference type="EMBL" id="JAVRFH010000134">
    <property type="protein sequence ID" value="MDT0616385.1"/>
    <property type="molecule type" value="Genomic_DNA"/>
</dbReference>
<dbReference type="InterPro" id="IPR000086">
    <property type="entry name" value="NUDIX_hydrolase_dom"/>
</dbReference>
<dbReference type="GO" id="GO:0016746">
    <property type="term" value="F:acyltransferase activity"/>
    <property type="evidence" value="ECO:0007669"/>
    <property type="project" value="UniProtKB-KW"/>
</dbReference>
<accession>A0ABU3B2T8</accession>
<feature type="domain" description="Nudix hydrolase" evidence="6">
    <location>
        <begin position="187"/>
        <end position="248"/>
    </location>
</feature>
<dbReference type="InterPro" id="IPR016181">
    <property type="entry name" value="Acyl_CoA_acyltransferase"/>
</dbReference>
<dbReference type="PROSITE" id="PS51186">
    <property type="entry name" value="GNAT"/>
    <property type="match status" value="1"/>
</dbReference>
<feature type="region of interest" description="Disordered" evidence="4">
    <location>
        <begin position="1"/>
        <end position="20"/>
    </location>
</feature>
<evidence type="ECO:0000256" key="1">
    <source>
        <dbReference type="ARBA" id="ARBA00022679"/>
    </source>
</evidence>
<evidence type="ECO:0000256" key="2">
    <source>
        <dbReference type="ARBA" id="ARBA00022801"/>
    </source>
</evidence>
<protein>
    <submittedName>
        <fullName evidence="7">GNAT family N-acetyltransferase</fullName>
        <ecNumber evidence="7">2.3.1.-</ecNumber>
    </submittedName>
</protein>
<dbReference type="Pfam" id="PF00583">
    <property type="entry name" value="Acetyltransf_1"/>
    <property type="match status" value="1"/>
</dbReference>
<dbReference type="PROSITE" id="PS00893">
    <property type="entry name" value="NUDIX_BOX"/>
    <property type="match status" value="1"/>
</dbReference>
<dbReference type="Gene3D" id="3.40.630.30">
    <property type="match status" value="1"/>
</dbReference>
<evidence type="ECO:0000256" key="3">
    <source>
        <dbReference type="ARBA" id="ARBA00023315"/>
    </source>
</evidence>
<dbReference type="PROSITE" id="PS51462">
    <property type="entry name" value="NUDIX"/>
    <property type="match status" value="1"/>
</dbReference>
<dbReference type="Proteomes" id="UP001180724">
    <property type="component" value="Unassembled WGS sequence"/>
</dbReference>
<dbReference type="PANTHER" id="PTHR43877:SF1">
    <property type="entry name" value="ACETYLTRANSFERASE"/>
    <property type="match status" value="1"/>
</dbReference>
<evidence type="ECO:0000313" key="8">
    <source>
        <dbReference type="Proteomes" id="UP001180724"/>
    </source>
</evidence>
<dbReference type="Gene3D" id="3.90.79.10">
    <property type="entry name" value="Nucleoside Triphosphate Pyrophosphohydrolase"/>
    <property type="match status" value="1"/>
</dbReference>
<keyword evidence="8" id="KW-1185">Reference proteome</keyword>
<evidence type="ECO:0000259" key="6">
    <source>
        <dbReference type="PROSITE" id="PS51462"/>
    </source>
</evidence>
<comment type="caution">
    <text evidence="7">The sequence shown here is derived from an EMBL/GenBank/DDBJ whole genome shotgun (WGS) entry which is preliminary data.</text>
</comment>
<dbReference type="Pfam" id="PF00293">
    <property type="entry name" value="NUDIX"/>
    <property type="match status" value="1"/>
</dbReference>
<dbReference type="PANTHER" id="PTHR43877">
    <property type="entry name" value="AMINOALKYLPHOSPHONATE N-ACETYLTRANSFERASE-RELATED-RELATED"/>
    <property type="match status" value="1"/>
</dbReference>
<dbReference type="InterPro" id="IPR015797">
    <property type="entry name" value="NUDIX_hydrolase-like_dom_sf"/>
</dbReference>
<dbReference type="SUPFAM" id="SSF55811">
    <property type="entry name" value="Nudix"/>
    <property type="match status" value="1"/>
</dbReference>
<keyword evidence="3 7" id="KW-0012">Acyltransferase</keyword>
<gene>
    <name evidence="7" type="ORF">RM812_40550</name>
</gene>
<reference evidence="7" key="1">
    <citation type="submission" date="2024-05" db="EMBL/GenBank/DDBJ databases">
        <title>30 novel species of actinomycetes from the DSMZ collection.</title>
        <authorList>
            <person name="Nouioui I."/>
        </authorList>
    </citation>
    <scope>NUCLEOTIDE SEQUENCE</scope>
    <source>
        <strain evidence="7">DSM 40712</strain>
    </source>
</reference>
<dbReference type="InterPro" id="IPR000182">
    <property type="entry name" value="GNAT_dom"/>
</dbReference>
<dbReference type="RefSeq" id="WP_311585784.1">
    <property type="nucleotide sequence ID" value="NZ_JAVRFH010000134.1"/>
</dbReference>
<dbReference type="EC" id="2.3.1.-" evidence="7"/>
<feature type="non-terminal residue" evidence="7">
    <location>
        <position position="248"/>
    </location>
</feature>
<dbReference type="SUPFAM" id="SSF55729">
    <property type="entry name" value="Acyl-CoA N-acyltransferases (Nat)"/>
    <property type="match status" value="1"/>
</dbReference>
<dbReference type="InterPro" id="IPR050832">
    <property type="entry name" value="Bact_Acetyltransf"/>
</dbReference>
<proteinExistence type="predicted"/>
<keyword evidence="1 7" id="KW-0808">Transferase</keyword>
<dbReference type="InterPro" id="IPR020084">
    <property type="entry name" value="NUDIX_hydrolase_CS"/>
</dbReference>
<evidence type="ECO:0000259" key="5">
    <source>
        <dbReference type="PROSITE" id="PS51186"/>
    </source>
</evidence>
<organism evidence="7 8">
    <name type="scientific">Streptomyces lancefieldiae</name>
    <dbReference type="NCBI Taxonomy" id="3075520"/>
    <lineage>
        <taxon>Bacteria</taxon>
        <taxon>Bacillati</taxon>
        <taxon>Actinomycetota</taxon>
        <taxon>Actinomycetes</taxon>
        <taxon>Kitasatosporales</taxon>
        <taxon>Streptomycetaceae</taxon>
        <taxon>Streptomyces</taxon>
    </lineage>
</organism>
<feature type="domain" description="N-acetyltransferase" evidence="5">
    <location>
        <begin position="14"/>
        <end position="172"/>
    </location>
</feature>